<dbReference type="PANTHER" id="PTHR11206">
    <property type="entry name" value="MULTIDRUG RESISTANCE PROTEIN"/>
    <property type="match status" value="1"/>
</dbReference>
<evidence type="ECO:0000313" key="9">
    <source>
        <dbReference type="Proteomes" id="UP000646548"/>
    </source>
</evidence>
<protein>
    <recommendedName>
        <fullName evidence="6">Multidrug and toxin extrusion protein</fullName>
    </recommendedName>
</protein>
<feature type="transmembrane region" description="Helical" evidence="6">
    <location>
        <begin position="114"/>
        <end position="140"/>
    </location>
</feature>
<evidence type="ECO:0000256" key="5">
    <source>
        <dbReference type="ARBA" id="ARBA00023136"/>
    </source>
</evidence>
<feature type="transmembrane region" description="Helical" evidence="6">
    <location>
        <begin position="337"/>
        <end position="358"/>
    </location>
</feature>
<dbReference type="NCBIfam" id="TIGR00797">
    <property type="entry name" value="matE"/>
    <property type="match status" value="1"/>
</dbReference>
<evidence type="ECO:0000256" key="3">
    <source>
        <dbReference type="ARBA" id="ARBA00022692"/>
    </source>
</evidence>
<keyword evidence="5 6" id="KW-0472">Membrane</keyword>
<dbReference type="GO" id="GO:1990961">
    <property type="term" value="P:xenobiotic detoxification by transmembrane export across the plasma membrane"/>
    <property type="evidence" value="ECO:0007669"/>
    <property type="project" value="InterPro"/>
</dbReference>
<gene>
    <name evidence="8" type="ORF">FQA47_004547</name>
</gene>
<sequence length="497" mass="54072">MTRTSSPQNPAEQMNNQQNPELSSLETSGGSDRLVSVHRRKRTMDEHRDSDSAPPSPTRFRRTRSLVPVGYKTEIKELAKLAGPVMIAQLMSFAVSFVSTVFCGHLGRTELAGVSLAIAVSNVTGVSIGVGLASACDTLISQTYGSGNLKKVGVILQRAVLILLLACFPCWAILINTKSILLAVRQEPEVASLAQLYVKIFMPALPAAFMFSLLSRYLQNQGIIWPQVITGFLVNLLNALINYLLLFVLKMGVAGSALANTLSQFSMVGILYVYIVCRGLHKATWAGWSKECLQDWGSYIRLAIPSMVMMCVEWWTYEIGGFLAGLVSEVELGAQSIVFELANVAVMFPLGFSVAGNVRVGNALGAGDTEQGKLSAKLTVFCAVLVSVGMASLIGGLKDHISYVFTNDETVDRPLYLYVSAMHFLDFLYGLEPEDAEIYSCPPDTAQLEDTDTLPVVVKDQLDFRNLVLRRGLALAVMLFILAVGIILNLLITNLVT</sequence>
<comment type="similarity">
    <text evidence="2 6">Belongs to the multi antimicrobial extrusion (MATE) (TC 2.A.66.1) family.</text>
</comment>
<keyword evidence="4 6" id="KW-1133">Transmembrane helix</keyword>
<proteinExistence type="inferred from homology"/>
<dbReference type="InterPro" id="IPR045069">
    <property type="entry name" value="MATE_euk"/>
</dbReference>
<comment type="subcellular location">
    <subcellularLocation>
        <location evidence="1">Membrane</location>
        <topology evidence="1">Multi-pass membrane protein</topology>
    </subcellularLocation>
</comment>
<feature type="transmembrane region" description="Helical" evidence="6">
    <location>
        <begin position="472"/>
        <end position="492"/>
    </location>
</feature>
<keyword evidence="3 6" id="KW-0812">Transmembrane</keyword>
<dbReference type="InterPro" id="IPR002528">
    <property type="entry name" value="MATE_fam"/>
</dbReference>
<evidence type="ECO:0000313" key="8">
    <source>
        <dbReference type="EMBL" id="KAF6724918.1"/>
    </source>
</evidence>
<feature type="transmembrane region" description="Helical" evidence="6">
    <location>
        <begin position="298"/>
        <end position="317"/>
    </location>
</feature>
<organism evidence="8 9">
    <name type="scientific">Oryzias melastigma</name>
    <name type="common">Marine medaka</name>
    <dbReference type="NCBI Taxonomy" id="30732"/>
    <lineage>
        <taxon>Eukaryota</taxon>
        <taxon>Metazoa</taxon>
        <taxon>Chordata</taxon>
        <taxon>Craniata</taxon>
        <taxon>Vertebrata</taxon>
        <taxon>Euteleostomi</taxon>
        <taxon>Actinopterygii</taxon>
        <taxon>Neopterygii</taxon>
        <taxon>Teleostei</taxon>
        <taxon>Neoteleostei</taxon>
        <taxon>Acanthomorphata</taxon>
        <taxon>Ovalentaria</taxon>
        <taxon>Atherinomorphae</taxon>
        <taxon>Beloniformes</taxon>
        <taxon>Adrianichthyidae</taxon>
        <taxon>Oryziinae</taxon>
        <taxon>Oryzias</taxon>
    </lineage>
</organism>
<dbReference type="CDD" id="cd13132">
    <property type="entry name" value="MATE_eukaryotic"/>
    <property type="match status" value="1"/>
</dbReference>
<feature type="compositionally biased region" description="Polar residues" evidence="7">
    <location>
        <begin position="1"/>
        <end position="30"/>
    </location>
</feature>
<dbReference type="GO" id="GO:0015297">
    <property type="term" value="F:antiporter activity"/>
    <property type="evidence" value="ECO:0007669"/>
    <property type="project" value="InterPro"/>
</dbReference>
<accession>A0A834C3U2</accession>
<dbReference type="EMBL" id="WKFB01000381">
    <property type="protein sequence ID" value="KAF6724918.1"/>
    <property type="molecule type" value="Genomic_DNA"/>
</dbReference>
<feature type="transmembrane region" description="Helical" evidence="6">
    <location>
        <begin position="257"/>
        <end position="277"/>
    </location>
</feature>
<evidence type="ECO:0000256" key="4">
    <source>
        <dbReference type="ARBA" id="ARBA00022989"/>
    </source>
</evidence>
<feature type="transmembrane region" description="Helical" evidence="6">
    <location>
        <begin position="378"/>
        <end position="395"/>
    </location>
</feature>
<feature type="transmembrane region" description="Helical" evidence="6">
    <location>
        <begin position="194"/>
        <end position="214"/>
    </location>
</feature>
<feature type="transmembrane region" description="Helical" evidence="6">
    <location>
        <begin position="81"/>
        <end position="102"/>
    </location>
</feature>
<comment type="caution">
    <text evidence="8">The sequence shown here is derived from an EMBL/GenBank/DDBJ whole genome shotgun (WGS) entry which is preliminary data.</text>
</comment>
<dbReference type="AlphaFoldDB" id="A0A834C3U2"/>
<feature type="transmembrane region" description="Helical" evidence="6">
    <location>
        <begin position="223"/>
        <end position="245"/>
    </location>
</feature>
<feature type="region of interest" description="Disordered" evidence="7">
    <location>
        <begin position="1"/>
        <end position="64"/>
    </location>
</feature>
<dbReference type="GO" id="GO:0042910">
    <property type="term" value="F:xenobiotic transmembrane transporter activity"/>
    <property type="evidence" value="ECO:0007669"/>
    <property type="project" value="InterPro"/>
</dbReference>
<evidence type="ECO:0000256" key="7">
    <source>
        <dbReference type="SAM" id="MobiDB-lite"/>
    </source>
</evidence>
<evidence type="ECO:0000256" key="6">
    <source>
        <dbReference type="RuleBase" id="RU004914"/>
    </source>
</evidence>
<evidence type="ECO:0000256" key="2">
    <source>
        <dbReference type="ARBA" id="ARBA00010199"/>
    </source>
</evidence>
<dbReference type="Pfam" id="PF01554">
    <property type="entry name" value="MatE"/>
    <property type="match status" value="2"/>
</dbReference>
<reference evidence="8" key="1">
    <citation type="journal article" name="BMC Genomics">
        <title>Long-read sequencing and de novo genome assembly of marine medaka (Oryzias melastigma).</title>
        <authorList>
            <person name="Liang P."/>
            <person name="Saqib H.S.A."/>
            <person name="Ni X."/>
            <person name="Shen Y."/>
        </authorList>
    </citation>
    <scope>NUCLEOTIDE SEQUENCE</scope>
    <source>
        <strain evidence="8">Bigg-433</strain>
    </source>
</reference>
<feature type="transmembrane region" description="Helical" evidence="6">
    <location>
        <begin position="152"/>
        <end position="174"/>
    </location>
</feature>
<name>A0A834C3U2_ORYME</name>
<evidence type="ECO:0000256" key="1">
    <source>
        <dbReference type="ARBA" id="ARBA00004141"/>
    </source>
</evidence>
<dbReference type="Proteomes" id="UP000646548">
    <property type="component" value="Unassembled WGS sequence"/>
</dbReference>
<dbReference type="GO" id="GO:0016020">
    <property type="term" value="C:membrane"/>
    <property type="evidence" value="ECO:0007669"/>
    <property type="project" value="UniProtKB-SubCell"/>
</dbReference>